<protein>
    <submittedName>
        <fullName evidence="3">Menaquinone biosynthesis methyltransferase ubiE</fullName>
    </submittedName>
    <submittedName>
        <fullName evidence="2">Podospora anserina S mat+ genomic DNA chromosome 2, supercontig 2</fullName>
    </submittedName>
</protein>
<reference evidence="2" key="2">
    <citation type="submission" date="2008-07" db="EMBL/GenBank/DDBJ databases">
        <authorList>
            <person name="Genoscope - CEA"/>
        </authorList>
    </citation>
    <scope>NUCLEOTIDE SEQUENCE</scope>
    <source>
        <strain evidence="2">S mat+</strain>
    </source>
</reference>
<dbReference type="GeneID" id="6196315"/>
<dbReference type="PANTHER" id="PTHR43591">
    <property type="entry name" value="METHYLTRANSFERASE"/>
    <property type="match status" value="1"/>
</dbReference>
<name>B2B4M6_PODAN</name>
<dbReference type="RefSeq" id="XP_001910926.1">
    <property type="nucleotide sequence ID" value="XM_001910891.1"/>
</dbReference>
<dbReference type="AlphaFoldDB" id="B2B4M6"/>
<accession>B2B4M6</accession>
<dbReference type="GO" id="GO:0032259">
    <property type="term" value="P:methylation"/>
    <property type="evidence" value="ECO:0007669"/>
    <property type="project" value="UniProtKB-KW"/>
</dbReference>
<evidence type="ECO:0000313" key="2">
    <source>
        <dbReference type="EMBL" id="CAP72751.1"/>
    </source>
</evidence>
<dbReference type="EMBL" id="FO904937">
    <property type="protein sequence ID" value="CDP25147.1"/>
    <property type="molecule type" value="Genomic_DNA"/>
</dbReference>
<sequence>MDEQYEIIKVIMDGRLHLAPFTREKYPRKVLDIATGTGLWAIEMGDEYPDAEIVGTDLSPIQPPFVPPNNGMHALLSLPLKPLPTNMYSRDYPPSEFDLIHTRVTIGCWADMKKEIIARAFHHLKPGGWLECQEVPGMPHCDDGTMPPDYDWLKWTLELYNSSRLANRQVDVGEQLKDWMREVGFVDVHEAVFKIPLNGWPKDTRLKHVGMLWQRNLLDGLQGFSLGFFSKHLGKTQEEIEVFFFPFQQHIFFFCLS</sequence>
<gene>
    <name evidence="2" type="ORF">PODANS_2_1800</name>
</gene>
<dbReference type="KEGG" id="pan:PODANSg7968"/>
<keyword evidence="3" id="KW-0489">Methyltransferase</keyword>
<keyword evidence="4" id="KW-1185">Reference proteome</keyword>
<dbReference type="Pfam" id="PF13489">
    <property type="entry name" value="Methyltransf_23"/>
    <property type="match status" value="1"/>
</dbReference>
<reference evidence="4" key="3">
    <citation type="journal article" date="2014" name="Genetics">
        <title>Maintaining two mating types: Structure of the mating type locus and its role in heterokaryosis in Podospora anserina.</title>
        <authorList>
            <person name="Grognet P."/>
            <person name="Bidard F."/>
            <person name="Kuchly C."/>
            <person name="Tong L.C.H."/>
            <person name="Coppin E."/>
            <person name="Benkhali J.A."/>
            <person name="Couloux A."/>
            <person name="Wincker P."/>
            <person name="Debuchy R."/>
            <person name="Silar P."/>
        </authorList>
    </citation>
    <scope>GENOME REANNOTATION</scope>
    <source>
        <strain evidence="4">S / ATCC MYA-4624 / DSM 980 / FGSC 10383</strain>
    </source>
</reference>
<dbReference type="PANTHER" id="PTHR43591:SF14">
    <property type="entry name" value="METHYLTRANSFERASE"/>
    <property type="match status" value="1"/>
</dbReference>
<dbReference type="OrthoDB" id="2013972at2759"/>
<dbReference type="InterPro" id="IPR029063">
    <property type="entry name" value="SAM-dependent_MTases_sf"/>
</dbReference>
<dbReference type="HOGENOM" id="CLU_010595_1_1_1"/>
<dbReference type="Proteomes" id="UP000001197">
    <property type="component" value="Chromosome 2"/>
</dbReference>
<reference evidence="3" key="4">
    <citation type="submission" date="2014-09" db="EMBL/GenBank/DDBJ databases">
        <title>Maintaining two mating types: Structure of the mating type locus and its role in heterokaryosis in Podospora anserina.</title>
        <authorList>
            <person name="Grognet P."/>
            <person name="Bidard F."/>
            <person name="Kuchly C."/>
            <person name="Chan Ho Tong L."/>
            <person name="Coppin E."/>
            <person name="Ait Benkhali J."/>
            <person name="Couloux A."/>
            <person name="Wincker P."/>
            <person name="Debuchy R."/>
            <person name="Silar P."/>
        </authorList>
    </citation>
    <scope>NUCLEOTIDE SEQUENCE</scope>
</reference>
<keyword evidence="3" id="KW-0808">Transferase</keyword>
<dbReference type="GO" id="GO:0008168">
    <property type="term" value="F:methyltransferase activity"/>
    <property type="evidence" value="ECO:0007669"/>
    <property type="project" value="UniProtKB-KW"/>
</dbReference>
<reference evidence="2 4" key="1">
    <citation type="journal article" date="2008" name="Genome Biol.">
        <title>The genome sequence of the model ascomycete fungus Podospora anserina.</title>
        <authorList>
            <person name="Espagne E."/>
            <person name="Lespinet O."/>
            <person name="Malagnac F."/>
            <person name="Da Silva C."/>
            <person name="Jaillon O."/>
            <person name="Porcel B.M."/>
            <person name="Couloux A."/>
            <person name="Aury J.-M."/>
            <person name="Segurens B."/>
            <person name="Poulain J."/>
            <person name="Anthouard V."/>
            <person name="Grossetete S."/>
            <person name="Khalili H."/>
            <person name="Coppin E."/>
            <person name="Dequard-Chablat M."/>
            <person name="Picard M."/>
            <person name="Contamine V."/>
            <person name="Arnaise S."/>
            <person name="Bourdais A."/>
            <person name="Berteaux-Lecellier V."/>
            <person name="Gautheret D."/>
            <person name="de Vries R.P."/>
            <person name="Battaglia E."/>
            <person name="Coutinho P.M."/>
            <person name="Danchin E.G.J."/>
            <person name="Henrissat B."/>
            <person name="El Khoury R."/>
            <person name="Sainsard-Chanet A."/>
            <person name="Boivin A."/>
            <person name="Pinan-Lucarre B."/>
            <person name="Sellem C.H."/>
            <person name="Debuchy R."/>
            <person name="Wincker P."/>
            <person name="Weissenbach J."/>
            <person name="Silar P."/>
        </authorList>
    </citation>
    <scope>NUCLEOTIDE SEQUENCE [LARGE SCALE GENOMIC DNA]</scope>
    <source>
        <strain evidence="4">S / ATCC MYA-4624 / DSM 980 / FGSC 10383</strain>
        <strain evidence="2">S mat+</strain>
    </source>
</reference>
<dbReference type="EMBL" id="CU640366">
    <property type="protein sequence ID" value="CAP72751.1"/>
    <property type="molecule type" value="Genomic_DNA"/>
</dbReference>
<proteinExistence type="inferred from homology"/>
<dbReference type="SUPFAM" id="SSF53335">
    <property type="entry name" value="S-adenosyl-L-methionine-dependent methyltransferases"/>
    <property type="match status" value="1"/>
</dbReference>
<dbReference type="CDD" id="cd02440">
    <property type="entry name" value="AdoMet_MTases"/>
    <property type="match status" value="1"/>
</dbReference>
<comment type="similarity">
    <text evidence="1">Belongs to the methyltransferase superfamily. LaeA methyltransferase family.</text>
</comment>
<organism evidence="2">
    <name type="scientific">Podospora anserina (strain S / ATCC MYA-4624 / DSM 980 / FGSC 10383)</name>
    <name type="common">Pleurage anserina</name>
    <dbReference type="NCBI Taxonomy" id="515849"/>
    <lineage>
        <taxon>Eukaryota</taxon>
        <taxon>Fungi</taxon>
        <taxon>Dikarya</taxon>
        <taxon>Ascomycota</taxon>
        <taxon>Pezizomycotina</taxon>
        <taxon>Sordariomycetes</taxon>
        <taxon>Sordariomycetidae</taxon>
        <taxon>Sordariales</taxon>
        <taxon>Podosporaceae</taxon>
        <taxon>Podospora</taxon>
        <taxon>Podospora anserina</taxon>
    </lineage>
</organism>
<dbReference type="eggNOG" id="ENOG502QWDP">
    <property type="taxonomic scope" value="Eukaryota"/>
</dbReference>
<dbReference type="VEuPathDB" id="FungiDB:PODANS_2_1800"/>
<evidence type="ECO:0000313" key="4">
    <source>
        <dbReference type="Proteomes" id="UP000001197"/>
    </source>
</evidence>
<evidence type="ECO:0000313" key="3">
    <source>
        <dbReference type="EMBL" id="CDP25147.1"/>
    </source>
</evidence>
<evidence type="ECO:0000256" key="1">
    <source>
        <dbReference type="ARBA" id="ARBA00038158"/>
    </source>
</evidence>
<dbReference type="Gene3D" id="3.40.50.150">
    <property type="entry name" value="Vaccinia Virus protein VP39"/>
    <property type="match status" value="1"/>
</dbReference>